<accession>A0A6J5SKX6</accession>
<evidence type="ECO:0000256" key="1">
    <source>
        <dbReference type="ARBA" id="ARBA00022612"/>
    </source>
</evidence>
<dbReference type="EMBL" id="LR797414">
    <property type="protein sequence ID" value="CAB4214482.1"/>
    <property type="molecule type" value="Genomic_DNA"/>
</dbReference>
<keyword evidence="4" id="KW-0231">Viral genome packaging</keyword>
<evidence type="ECO:0000256" key="2">
    <source>
        <dbReference type="ARBA" id="ARBA00022741"/>
    </source>
</evidence>
<sequence>MNNILNDDLINLLSTDQVAFTQQCFHTVDPAHTYIHNWHIDCIVEYLQAMERGEIRRLIINMPPRSLKSITASVAWPAWLLGRNPSTQIITASYAHDLSIKHSVDTRLIMESPWYKKCFPDTVLARDQNEKRKFQTTQRGHRKATSVGGSVTGEGGDYLITDDPLKPDEAVSDVVRQGTNDWIDQTFLTRENDPKTSRALVVMQRLHEEDPAGHLMERGGWEKLVLPAYFEKRTIIQVNNKKWICEEDSFLQEARMGEDELDKKLIELGMQGFVGQYLQRPAAEGGGEFQARYIQFYNNASRKFTAKGMNAVILYDPANSKKNKSSKDPDYTAMVVVGLAPDNNYYILDLVRDRFNPTERVNALMNLHQKWSKLCGKPPVVGVEQYGMMTDKFYIEKEMEERNYRFRMVEMKGQISKEDRIRKLIPLFENSRVYLPRQIMYDSIDGKSHELVDRFIKDELTVFPVGRHDDMLDAFARILEPSLEIRFPKIGVTYLESGETMKSLYTEDFDENDIMTW</sequence>
<organism evidence="7">
    <name type="scientific">uncultured Caudovirales phage</name>
    <dbReference type="NCBI Taxonomy" id="2100421"/>
    <lineage>
        <taxon>Viruses</taxon>
        <taxon>Duplodnaviria</taxon>
        <taxon>Heunggongvirae</taxon>
        <taxon>Uroviricota</taxon>
        <taxon>Caudoviricetes</taxon>
        <taxon>Peduoviridae</taxon>
        <taxon>Maltschvirus</taxon>
        <taxon>Maltschvirus maltsch</taxon>
    </lineage>
</organism>
<evidence type="ECO:0000259" key="6">
    <source>
        <dbReference type="Pfam" id="PF17289"/>
    </source>
</evidence>
<feature type="region of interest" description="Disordered" evidence="5">
    <location>
        <begin position="133"/>
        <end position="155"/>
    </location>
</feature>
<evidence type="ECO:0000256" key="5">
    <source>
        <dbReference type="SAM" id="MobiDB-lite"/>
    </source>
</evidence>
<gene>
    <name evidence="7" type="ORF">UFOVP1454_44</name>
</gene>
<dbReference type="Pfam" id="PF17289">
    <property type="entry name" value="Terminase_6C"/>
    <property type="match status" value="1"/>
</dbReference>
<evidence type="ECO:0000256" key="4">
    <source>
        <dbReference type="ARBA" id="ARBA00023219"/>
    </source>
</evidence>
<dbReference type="GO" id="GO:0005524">
    <property type="term" value="F:ATP binding"/>
    <property type="evidence" value="ECO:0007669"/>
    <property type="project" value="UniProtKB-KW"/>
</dbReference>
<name>A0A6J5SKX6_9CAUD</name>
<keyword evidence="1" id="KW-1188">Viral release from host cell</keyword>
<proteinExistence type="predicted"/>
<protein>
    <submittedName>
        <fullName evidence="7">Terminase RNaseH-like domain containing protein</fullName>
    </submittedName>
</protein>
<dbReference type="InterPro" id="IPR035421">
    <property type="entry name" value="Terminase_6C"/>
</dbReference>
<evidence type="ECO:0000256" key="3">
    <source>
        <dbReference type="ARBA" id="ARBA00022840"/>
    </source>
</evidence>
<evidence type="ECO:0000313" key="7">
    <source>
        <dbReference type="EMBL" id="CAB4214482.1"/>
    </source>
</evidence>
<feature type="domain" description="Terminase large subunit gp17-like C-terminal" evidence="6">
    <location>
        <begin position="314"/>
        <end position="475"/>
    </location>
</feature>
<dbReference type="Gene3D" id="3.30.420.240">
    <property type="match status" value="1"/>
</dbReference>
<keyword evidence="2" id="KW-0547">Nucleotide-binding</keyword>
<keyword evidence="3" id="KW-0067">ATP-binding</keyword>
<reference evidence="7" key="1">
    <citation type="submission" date="2020-05" db="EMBL/GenBank/DDBJ databases">
        <authorList>
            <person name="Chiriac C."/>
            <person name="Salcher M."/>
            <person name="Ghai R."/>
            <person name="Kavagutti S V."/>
        </authorList>
    </citation>
    <scope>NUCLEOTIDE SEQUENCE</scope>
</reference>